<dbReference type="OrthoDB" id="2418900at2759"/>
<reference evidence="2" key="2">
    <citation type="submission" date="2015-01" db="EMBL/GenBank/DDBJ databases">
        <title>Evolutionary Origins and Diversification of the Mycorrhizal Mutualists.</title>
        <authorList>
            <consortium name="DOE Joint Genome Institute"/>
            <consortium name="Mycorrhizal Genomics Consortium"/>
            <person name="Kohler A."/>
            <person name="Kuo A."/>
            <person name="Nagy L.G."/>
            <person name="Floudas D."/>
            <person name="Copeland A."/>
            <person name="Barry K.W."/>
            <person name="Cichocki N."/>
            <person name="Veneault-Fourrey C."/>
            <person name="LaButti K."/>
            <person name="Lindquist E.A."/>
            <person name="Lipzen A."/>
            <person name="Lundell T."/>
            <person name="Morin E."/>
            <person name="Murat C."/>
            <person name="Riley R."/>
            <person name="Ohm R."/>
            <person name="Sun H."/>
            <person name="Tunlid A."/>
            <person name="Henrissat B."/>
            <person name="Grigoriev I.V."/>
            <person name="Hibbett D.S."/>
            <person name="Martin F."/>
        </authorList>
    </citation>
    <scope>NUCLEOTIDE SEQUENCE [LARGE SCALE GENOMIC DNA]</scope>
    <source>
        <strain evidence="2">441</strain>
    </source>
</reference>
<reference evidence="1 2" key="1">
    <citation type="submission" date="2014-04" db="EMBL/GenBank/DDBJ databases">
        <authorList>
            <consortium name="DOE Joint Genome Institute"/>
            <person name="Kuo A."/>
            <person name="Kohler A."/>
            <person name="Costa M.D."/>
            <person name="Nagy L.G."/>
            <person name="Floudas D."/>
            <person name="Copeland A."/>
            <person name="Barry K.W."/>
            <person name="Cichocki N."/>
            <person name="Veneault-Fourrey C."/>
            <person name="LaButti K."/>
            <person name="Lindquist E.A."/>
            <person name="Lipzen A."/>
            <person name="Lundell T."/>
            <person name="Morin E."/>
            <person name="Murat C."/>
            <person name="Sun H."/>
            <person name="Tunlid A."/>
            <person name="Henrissat B."/>
            <person name="Grigoriev I.V."/>
            <person name="Hibbett D.S."/>
            <person name="Martin F."/>
            <person name="Nordberg H.P."/>
            <person name="Cantor M.N."/>
            <person name="Hua S.X."/>
        </authorList>
    </citation>
    <scope>NUCLEOTIDE SEQUENCE [LARGE SCALE GENOMIC DNA]</scope>
    <source>
        <strain evidence="1 2">441</strain>
    </source>
</reference>
<protein>
    <submittedName>
        <fullName evidence="1">Uncharacterized protein</fullName>
    </submittedName>
</protein>
<keyword evidence="2" id="KW-1185">Reference proteome</keyword>
<evidence type="ECO:0000313" key="2">
    <source>
        <dbReference type="Proteomes" id="UP000054018"/>
    </source>
</evidence>
<proteinExistence type="predicted"/>
<dbReference type="Pfam" id="PF18759">
    <property type="entry name" value="Plavaka"/>
    <property type="match status" value="1"/>
</dbReference>
<organism evidence="1 2">
    <name type="scientific">Pisolithus microcarpus 441</name>
    <dbReference type="NCBI Taxonomy" id="765257"/>
    <lineage>
        <taxon>Eukaryota</taxon>
        <taxon>Fungi</taxon>
        <taxon>Dikarya</taxon>
        <taxon>Basidiomycota</taxon>
        <taxon>Agaricomycotina</taxon>
        <taxon>Agaricomycetes</taxon>
        <taxon>Agaricomycetidae</taxon>
        <taxon>Boletales</taxon>
        <taxon>Sclerodermatineae</taxon>
        <taxon>Pisolithaceae</taxon>
        <taxon>Pisolithus</taxon>
    </lineage>
</organism>
<dbReference type="EMBL" id="KN833749">
    <property type="protein sequence ID" value="KIK21664.1"/>
    <property type="molecule type" value="Genomic_DNA"/>
</dbReference>
<dbReference type="Proteomes" id="UP000054018">
    <property type="component" value="Unassembled WGS sequence"/>
</dbReference>
<name>A0A0C9Z6C4_9AGAM</name>
<gene>
    <name evidence="1" type="ORF">PISMIDRAFT_103675</name>
</gene>
<evidence type="ECO:0000313" key="1">
    <source>
        <dbReference type="EMBL" id="KIK21664.1"/>
    </source>
</evidence>
<dbReference type="InterPro" id="IPR041078">
    <property type="entry name" value="Plavaka"/>
</dbReference>
<accession>A0A0C9Z6C4</accession>
<sequence length="591" mass="68269">MISETGDDLEDEPYDWWYESEPDVSLDLHEGNFIQHVWEHNQSEPHDLCELPLPQTKCARVDDIPSCSIEGCFTEKFVGTAAKVLGSQQMVFESMEVAETPANAESLWAPFHNEAEWELVRFLVKNIGQTRIDELLKLDINGMSFDNAQSLLKYMDQLHTRPAWTCEMIDVEGDIVAEDGTLKHKQLELWQYNPVECIWELMGNPAFREAMSYVPKHAYTDARGKNCIYDEMWTGEWWWDMQKRLPEGAMVTPVILSSDKMTLSQFSRDKKAWPVYLTIGNISKDIRCQVSAHATLLIGYLPVSKLKCFHKKTQSLAGYHLFHHVMSLLLHPLVDASHHGKEMICADGYLHRVHPMLAAYIADFPEQCLVGCTKESCCPRCLVESNKHGDLEDWVSRSLHAVFDPFWKELPFTNIFTCLTPDILHQLHKGIFHDHLLQWCISIIGKKEIDMHFQAMTQYPGLRHFKKGISSVMQWTGTEHKEMERVFIGLLASAVDDHVLVVVHSLLDFIYYAQLQQHMDTTLTAMEESLKMFHSHKHILVELQVREDFNMPKIHSMKHYVSLIQALSSADGYNTEYPKWLHINYAKDGYQ</sequence>
<dbReference type="AlphaFoldDB" id="A0A0C9Z6C4"/>
<dbReference type="HOGENOM" id="CLU_006344_4_0_1"/>